<name>A0ABW5QYY0_9BACL</name>
<organism evidence="2 3">
    <name type="scientific">Paenibacillus thailandensis</name>
    <dbReference type="NCBI Taxonomy" id="393250"/>
    <lineage>
        <taxon>Bacteria</taxon>
        <taxon>Bacillati</taxon>
        <taxon>Bacillota</taxon>
        <taxon>Bacilli</taxon>
        <taxon>Bacillales</taxon>
        <taxon>Paenibacillaceae</taxon>
        <taxon>Paenibacillus</taxon>
    </lineage>
</organism>
<evidence type="ECO:0000313" key="3">
    <source>
        <dbReference type="Proteomes" id="UP001597493"/>
    </source>
</evidence>
<comment type="caution">
    <text evidence="2">The sequence shown here is derived from an EMBL/GenBank/DDBJ whole genome shotgun (WGS) entry which is preliminary data.</text>
</comment>
<sequence>MDGRINPAPENEYPIRTAEVGCISIIDISLSSILQLGDHAEATPVLRGLALQRETLRGKGDVYFEAYDIFDRPLPVLRDPVAEAGLDVSIGRYNHSPRICVGGIRIIAVSASSIIQAGNGMRHTAESRIKHIRQYRRPLPYPGIADDGPAGDSPGKSKEAPGP</sequence>
<dbReference type="Pfam" id="PF10970">
    <property type="entry name" value="GerPE"/>
    <property type="match status" value="1"/>
</dbReference>
<dbReference type="Proteomes" id="UP001597493">
    <property type="component" value="Unassembled WGS sequence"/>
</dbReference>
<protein>
    <submittedName>
        <fullName evidence="2">Spore germination protein GerPE</fullName>
    </submittedName>
</protein>
<evidence type="ECO:0000313" key="2">
    <source>
        <dbReference type="EMBL" id="MFD2661607.1"/>
    </source>
</evidence>
<accession>A0ABW5QYY0</accession>
<gene>
    <name evidence="2" type="ORF">ACFSW5_15240</name>
</gene>
<dbReference type="EMBL" id="JBHUMY010000016">
    <property type="protein sequence ID" value="MFD2661607.1"/>
    <property type="molecule type" value="Genomic_DNA"/>
</dbReference>
<dbReference type="RefSeq" id="WP_379274681.1">
    <property type="nucleotide sequence ID" value="NZ_JBHUGT010000029.1"/>
</dbReference>
<evidence type="ECO:0000256" key="1">
    <source>
        <dbReference type="SAM" id="MobiDB-lite"/>
    </source>
</evidence>
<dbReference type="InterPro" id="IPR024496">
    <property type="entry name" value="Spore_germ_GerPE"/>
</dbReference>
<feature type="region of interest" description="Disordered" evidence="1">
    <location>
        <begin position="139"/>
        <end position="163"/>
    </location>
</feature>
<reference evidence="3" key="1">
    <citation type="journal article" date="2019" name="Int. J. Syst. Evol. Microbiol.">
        <title>The Global Catalogue of Microorganisms (GCM) 10K type strain sequencing project: providing services to taxonomists for standard genome sequencing and annotation.</title>
        <authorList>
            <consortium name="The Broad Institute Genomics Platform"/>
            <consortium name="The Broad Institute Genome Sequencing Center for Infectious Disease"/>
            <person name="Wu L."/>
            <person name="Ma J."/>
        </authorList>
    </citation>
    <scope>NUCLEOTIDE SEQUENCE [LARGE SCALE GENOMIC DNA]</scope>
    <source>
        <strain evidence="3">TISTR 1827</strain>
    </source>
</reference>
<keyword evidence="3" id="KW-1185">Reference proteome</keyword>
<proteinExistence type="predicted"/>